<sequence>MSESLFIQEVRHRAGLLTGSFNPGRVIRWGSNPGNHQRLFCLLEETRQYLSGDSTPQEVSAFWDGLDASPEINVFISCLVPEAQVLRARGRKGDIYSIPVLHCVVRHFIQHYLRCTPEITSEIAGDV</sequence>
<gene>
    <name evidence="1" type="ORF">QW74_04025</name>
</gene>
<reference evidence="1" key="2">
    <citation type="submission" date="2021-05" db="EMBL/GenBank/DDBJ databases">
        <title>Whole genome PacBio Sequel sequence of Salmonella enterica subsp. enterica.</title>
        <authorList>
            <person name="Hoffmann M."/>
            <person name="Balkey M."/>
            <person name="Luo Y."/>
        </authorList>
    </citation>
    <scope>NUCLEOTIDE SEQUENCE</scope>
    <source>
        <strain evidence="1">CFSAN012509</strain>
    </source>
</reference>
<reference evidence="1" key="1">
    <citation type="submission" date="2018-07" db="EMBL/GenBank/DDBJ databases">
        <authorList>
            <consortium name="GenomeTrakr network: Whole genome sequencing for foodborne pathogen traceback"/>
        </authorList>
    </citation>
    <scope>NUCLEOTIDE SEQUENCE</scope>
    <source>
        <strain evidence="1">CFSAN012509</strain>
    </source>
</reference>
<proteinExistence type="predicted"/>
<dbReference type="AlphaFoldDB" id="A0A8E7KKV6"/>
<organism evidence="1">
    <name type="scientific">Salmonella enterica subsp. enterica serovar Sandiego</name>
    <dbReference type="NCBI Taxonomy" id="1151002"/>
    <lineage>
        <taxon>Bacteria</taxon>
        <taxon>Pseudomonadati</taxon>
        <taxon>Pseudomonadota</taxon>
        <taxon>Gammaproteobacteria</taxon>
        <taxon>Enterobacterales</taxon>
        <taxon>Enterobacteriaceae</taxon>
        <taxon>Salmonella</taxon>
    </lineage>
</organism>
<evidence type="ECO:0000313" key="1">
    <source>
        <dbReference type="EMBL" id="QVY04279.1"/>
    </source>
</evidence>
<dbReference type="EMBL" id="CP075039">
    <property type="protein sequence ID" value="QVY04279.1"/>
    <property type="molecule type" value="Genomic_DNA"/>
</dbReference>
<accession>A0A8E7KKV6</accession>
<name>A0A8E7KKV6_SALET</name>
<protein>
    <submittedName>
        <fullName evidence="1">Uncharacterized protein</fullName>
    </submittedName>
</protein>